<sequence>LLSECLVEFIGSVIPKEEIDLLKEFEGQSFNEYTHPLKVIPVPDKHIKAMKWVAIEIKHLLALREAMAKRVMDKFVDCVSTNLITHVGRREFSSSYDHSDRYAIPSTVIDKFIPSKRATAGDAAGLANPPETNK</sequence>
<feature type="non-terminal residue" evidence="1">
    <location>
        <position position="1"/>
    </location>
</feature>
<protein>
    <submittedName>
        <fullName evidence="1">Uncharacterized protein</fullName>
    </submittedName>
</protein>
<name>A0A1D2NBI8_ORCCI</name>
<organism evidence="1 2">
    <name type="scientific">Orchesella cincta</name>
    <name type="common">Springtail</name>
    <name type="synonym">Podura cincta</name>
    <dbReference type="NCBI Taxonomy" id="48709"/>
    <lineage>
        <taxon>Eukaryota</taxon>
        <taxon>Metazoa</taxon>
        <taxon>Ecdysozoa</taxon>
        <taxon>Arthropoda</taxon>
        <taxon>Hexapoda</taxon>
        <taxon>Collembola</taxon>
        <taxon>Entomobryomorpha</taxon>
        <taxon>Entomobryoidea</taxon>
        <taxon>Orchesellidae</taxon>
        <taxon>Orchesellinae</taxon>
        <taxon>Orchesella</taxon>
    </lineage>
</organism>
<comment type="caution">
    <text evidence="1">The sequence shown here is derived from an EMBL/GenBank/DDBJ whole genome shotgun (WGS) entry which is preliminary data.</text>
</comment>
<accession>A0A1D2NBI8</accession>
<dbReference type="AlphaFoldDB" id="A0A1D2NBI8"/>
<gene>
    <name evidence="1" type="ORF">Ocin01_04053</name>
</gene>
<proteinExistence type="predicted"/>
<evidence type="ECO:0000313" key="2">
    <source>
        <dbReference type="Proteomes" id="UP000094527"/>
    </source>
</evidence>
<dbReference type="Proteomes" id="UP000094527">
    <property type="component" value="Unassembled WGS sequence"/>
</dbReference>
<reference evidence="1 2" key="1">
    <citation type="journal article" date="2016" name="Genome Biol. Evol.">
        <title>Gene Family Evolution Reflects Adaptation to Soil Environmental Stressors in the Genome of the Collembolan Orchesella cincta.</title>
        <authorList>
            <person name="Faddeeva-Vakhrusheva A."/>
            <person name="Derks M.F."/>
            <person name="Anvar S.Y."/>
            <person name="Agamennone V."/>
            <person name="Suring W."/>
            <person name="Smit S."/>
            <person name="van Straalen N.M."/>
            <person name="Roelofs D."/>
        </authorList>
    </citation>
    <scope>NUCLEOTIDE SEQUENCE [LARGE SCALE GENOMIC DNA]</scope>
    <source>
        <tissue evidence="1">Mixed pool</tissue>
    </source>
</reference>
<keyword evidence="2" id="KW-1185">Reference proteome</keyword>
<evidence type="ECO:0000313" key="1">
    <source>
        <dbReference type="EMBL" id="ODN02612.1"/>
    </source>
</evidence>
<dbReference type="EMBL" id="LJIJ01000103">
    <property type="protein sequence ID" value="ODN02612.1"/>
    <property type="molecule type" value="Genomic_DNA"/>
</dbReference>